<name>A0A553PPC9_TIGCA</name>
<gene>
    <name evidence="1" type="ORF">TCAL_14833</name>
</gene>
<evidence type="ECO:0000313" key="1">
    <source>
        <dbReference type="EMBL" id="TRY79533.1"/>
    </source>
</evidence>
<comment type="caution">
    <text evidence="1">The sequence shown here is derived from an EMBL/GenBank/DDBJ whole genome shotgun (WGS) entry which is preliminary data.</text>
</comment>
<proteinExistence type="predicted"/>
<dbReference type="AlphaFoldDB" id="A0A553PPC9"/>
<sequence length="94" mass="10000">MPSQASDNIADIACAALDPTCIATKAWDCDTCKARLDDLLNVATGDAQTAALLAYLKAPLSVRMPGQPRRCRVRRLCGCFGSLRHRLTCGCGSS</sequence>
<protein>
    <submittedName>
        <fullName evidence="1">Uncharacterized protein</fullName>
    </submittedName>
</protein>
<reference evidence="1 2" key="1">
    <citation type="journal article" date="2018" name="Nat. Ecol. Evol.">
        <title>Genomic signatures of mitonuclear coevolution across populations of Tigriopus californicus.</title>
        <authorList>
            <person name="Barreto F.S."/>
            <person name="Watson E.T."/>
            <person name="Lima T.G."/>
            <person name="Willett C.S."/>
            <person name="Edmands S."/>
            <person name="Li W."/>
            <person name="Burton R.S."/>
        </authorList>
    </citation>
    <scope>NUCLEOTIDE SEQUENCE [LARGE SCALE GENOMIC DNA]</scope>
    <source>
        <strain evidence="1 2">San Diego</strain>
    </source>
</reference>
<accession>A0A553PPC9</accession>
<dbReference type="Proteomes" id="UP000318571">
    <property type="component" value="Chromosome 6"/>
</dbReference>
<evidence type="ECO:0000313" key="2">
    <source>
        <dbReference type="Proteomes" id="UP000318571"/>
    </source>
</evidence>
<keyword evidence="2" id="KW-1185">Reference proteome</keyword>
<organism evidence="1 2">
    <name type="scientific">Tigriopus californicus</name>
    <name type="common">Marine copepod</name>
    <dbReference type="NCBI Taxonomy" id="6832"/>
    <lineage>
        <taxon>Eukaryota</taxon>
        <taxon>Metazoa</taxon>
        <taxon>Ecdysozoa</taxon>
        <taxon>Arthropoda</taxon>
        <taxon>Crustacea</taxon>
        <taxon>Multicrustacea</taxon>
        <taxon>Hexanauplia</taxon>
        <taxon>Copepoda</taxon>
        <taxon>Harpacticoida</taxon>
        <taxon>Harpacticidae</taxon>
        <taxon>Tigriopus</taxon>
    </lineage>
</organism>
<dbReference type="EMBL" id="VCGU01000002">
    <property type="protein sequence ID" value="TRY79533.1"/>
    <property type="molecule type" value="Genomic_DNA"/>
</dbReference>